<reference evidence="1 2" key="1">
    <citation type="submission" date="2016-11" db="EMBL/GenBank/DDBJ databases">
        <authorList>
            <person name="Jaros S."/>
            <person name="Januszkiewicz K."/>
            <person name="Wedrychowicz H."/>
        </authorList>
    </citation>
    <scope>NUCLEOTIDE SEQUENCE [LARGE SCALE GENOMIC DNA]</scope>
    <source>
        <strain evidence="1 2">DSM 45408</strain>
    </source>
</reference>
<name>A0A1M5JWG2_9ACTN</name>
<proteinExistence type="predicted"/>
<gene>
    <name evidence="1" type="ORF">SAMN05444351_2667</name>
</gene>
<sequence>MIDNGLTVENDGAMATIETTARTLRITLTPAERVLGLLRDLEVPLTAVRSAEVVPDGPAAARGLRAPGLGLPGLRKIGTWRRRGKRTFVSVRRGPAVRLGLAGQRFDAALVSAPDPAAVVAAVPGART</sequence>
<dbReference type="EMBL" id="FQVX01000002">
    <property type="protein sequence ID" value="SHG44620.1"/>
    <property type="molecule type" value="Genomic_DNA"/>
</dbReference>
<dbReference type="Proteomes" id="UP000184471">
    <property type="component" value="Unassembled WGS sequence"/>
</dbReference>
<accession>A0A1M5JWG2</accession>
<evidence type="ECO:0000313" key="1">
    <source>
        <dbReference type="EMBL" id="SHG44620.1"/>
    </source>
</evidence>
<organism evidence="1 2">
    <name type="scientific">Geodermatophilus nigrescens</name>
    <dbReference type="NCBI Taxonomy" id="1070870"/>
    <lineage>
        <taxon>Bacteria</taxon>
        <taxon>Bacillati</taxon>
        <taxon>Actinomycetota</taxon>
        <taxon>Actinomycetes</taxon>
        <taxon>Geodermatophilales</taxon>
        <taxon>Geodermatophilaceae</taxon>
        <taxon>Geodermatophilus</taxon>
    </lineage>
</organism>
<dbReference type="STRING" id="1070870.SAMN05444351_2667"/>
<keyword evidence="2" id="KW-1185">Reference proteome</keyword>
<protein>
    <submittedName>
        <fullName evidence="1">Uncharacterized protein</fullName>
    </submittedName>
</protein>
<dbReference type="AlphaFoldDB" id="A0A1M5JWG2"/>
<evidence type="ECO:0000313" key="2">
    <source>
        <dbReference type="Proteomes" id="UP000184471"/>
    </source>
</evidence>